<dbReference type="AlphaFoldDB" id="A0AAE0YE11"/>
<reference evidence="1" key="1">
    <citation type="journal article" date="2023" name="G3 (Bethesda)">
        <title>A reference genome for the long-term kleptoplast-retaining sea slug Elysia crispata morphotype clarki.</title>
        <authorList>
            <person name="Eastman K.E."/>
            <person name="Pendleton A.L."/>
            <person name="Shaikh M.A."/>
            <person name="Suttiyut T."/>
            <person name="Ogas R."/>
            <person name="Tomko P."/>
            <person name="Gavelis G."/>
            <person name="Widhalm J.R."/>
            <person name="Wisecaver J.H."/>
        </authorList>
    </citation>
    <scope>NUCLEOTIDE SEQUENCE</scope>
    <source>
        <strain evidence="1">ECLA1</strain>
    </source>
</reference>
<protein>
    <submittedName>
        <fullName evidence="1">Uncharacterized protein</fullName>
    </submittedName>
</protein>
<organism evidence="1 2">
    <name type="scientific">Elysia crispata</name>
    <name type="common">lettuce slug</name>
    <dbReference type="NCBI Taxonomy" id="231223"/>
    <lineage>
        <taxon>Eukaryota</taxon>
        <taxon>Metazoa</taxon>
        <taxon>Spiralia</taxon>
        <taxon>Lophotrochozoa</taxon>
        <taxon>Mollusca</taxon>
        <taxon>Gastropoda</taxon>
        <taxon>Heterobranchia</taxon>
        <taxon>Euthyneura</taxon>
        <taxon>Panpulmonata</taxon>
        <taxon>Sacoglossa</taxon>
        <taxon>Placobranchoidea</taxon>
        <taxon>Plakobranchidae</taxon>
        <taxon>Elysia</taxon>
    </lineage>
</organism>
<name>A0AAE0YE11_9GAST</name>
<proteinExistence type="predicted"/>
<dbReference type="EMBL" id="JAWDGP010006365">
    <property type="protein sequence ID" value="KAK3742310.1"/>
    <property type="molecule type" value="Genomic_DNA"/>
</dbReference>
<sequence>MRGLDRPRVLPVEQFKNPRCNLGSNNGALSHSGFLLDSLLQNLPPHRHDESLTLISGCPPRHRDESSSSLSKLIKDLSLSCLTIFDGGRTIQRTGSNEILNYLMRSSCLTIFDGGRTIKGPGILHSKLSDEIIVSDYL</sequence>
<gene>
    <name evidence="1" type="ORF">RRG08_066084</name>
</gene>
<keyword evidence="2" id="KW-1185">Reference proteome</keyword>
<dbReference type="Proteomes" id="UP001283361">
    <property type="component" value="Unassembled WGS sequence"/>
</dbReference>
<comment type="caution">
    <text evidence="1">The sequence shown here is derived from an EMBL/GenBank/DDBJ whole genome shotgun (WGS) entry which is preliminary data.</text>
</comment>
<evidence type="ECO:0000313" key="2">
    <source>
        <dbReference type="Proteomes" id="UP001283361"/>
    </source>
</evidence>
<accession>A0AAE0YE11</accession>
<evidence type="ECO:0000313" key="1">
    <source>
        <dbReference type="EMBL" id="KAK3742310.1"/>
    </source>
</evidence>